<dbReference type="EMBL" id="HG994368">
    <property type="protein sequence ID" value="CAF1871603.1"/>
    <property type="molecule type" value="Genomic_DNA"/>
</dbReference>
<keyword evidence="3 8" id="KW-0547">Nucleotide-binding</keyword>
<feature type="region of interest" description="Disordered" evidence="9">
    <location>
        <begin position="80"/>
        <end position="114"/>
    </location>
</feature>
<dbReference type="InterPro" id="IPR011009">
    <property type="entry name" value="Kinase-like_dom_sf"/>
</dbReference>
<evidence type="ECO:0000256" key="3">
    <source>
        <dbReference type="ARBA" id="ARBA00022741"/>
    </source>
</evidence>
<dbReference type="InterPro" id="IPR000719">
    <property type="entry name" value="Prot_kinase_dom"/>
</dbReference>
<dbReference type="Proteomes" id="UP001295469">
    <property type="component" value="Chromosome C04"/>
</dbReference>
<protein>
    <submittedName>
        <fullName evidence="11">(rape) hypothetical protein</fullName>
    </submittedName>
</protein>
<dbReference type="InterPro" id="IPR008271">
    <property type="entry name" value="Ser/Thr_kinase_AS"/>
</dbReference>
<dbReference type="SMR" id="A0A816JK32"/>
<dbReference type="PRINTS" id="PR00109">
    <property type="entry name" value="TYRKINASE"/>
</dbReference>
<dbReference type="PROSITE" id="PS00107">
    <property type="entry name" value="PROTEIN_KINASE_ATP"/>
    <property type="match status" value="1"/>
</dbReference>
<evidence type="ECO:0000256" key="2">
    <source>
        <dbReference type="ARBA" id="ARBA00022679"/>
    </source>
</evidence>
<dbReference type="GO" id="GO:0004674">
    <property type="term" value="F:protein serine/threonine kinase activity"/>
    <property type="evidence" value="ECO:0007669"/>
    <property type="project" value="UniProtKB-KW"/>
</dbReference>
<organism evidence="11">
    <name type="scientific">Brassica napus</name>
    <name type="common">Rape</name>
    <dbReference type="NCBI Taxonomy" id="3708"/>
    <lineage>
        <taxon>Eukaryota</taxon>
        <taxon>Viridiplantae</taxon>
        <taxon>Streptophyta</taxon>
        <taxon>Embryophyta</taxon>
        <taxon>Tracheophyta</taxon>
        <taxon>Spermatophyta</taxon>
        <taxon>Magnoliopsida</taxon>
        <taxon>eudicotyledons</taxon>
        <taxon>Gunneridae</taxon>
        <taxon>Pentapetalae</taxon>
        <taxon>rosids</taxon>
        <taxon>malvids</taxon>
        <taxon>Brassicales</taxon>
        <taxon>Brassicaceae</taxon>
        <taxon>Brassiceae</taxon>
        <taxon>Brassica</taxon>
    </lineage>
</organism>
<evidence type="ECO:0000256" key="9">
    <source>
        <dbReference type="SAM" id="MobiDB-lite"/>
    </source>
</evidence>
<dbReference type="FunFam" id="3.30.200.20:FF:000034">
    <property type="entry name" value="Kinase suppressor of Ras 1"/>
    <property type="match status" value="1"/>
</dbReference>
<evidence type="ECO:0000259" key="10">
    <source>
        <dbReference type="PROSITE" id="PS50011"/>
    </source>
</evidence>
<name>A0A816JK32_BRANA</name>
<accession>A0A816JK32</accession>
<feature type="binding site" evidence="8">
    <location>
        <position position="435"/>
    </location>
    <ligand>
        <name>ATP</name>
        <dbReference type="ChEBI" id="CHEBI:30616"/>
    </ligand>
</feature>
<comment type="catalytic activity">
    <reaction evidence="7">
        <text>L-seryl-[protein] + ATP = O-phospho-L-seryl-[protein] + ADP + H(+)</text>
        <dbReference type="Rhea" id="RHEA:17989"/>
        <dbReference type="Rhea" id="RHEA-COMP:9863"/>
        <dbReference type="Rhea" id="RHEA-COMP:11604"/>
        <dbReference type="ChEBI" id="CHEBI:15378"/>
        <dbReference type="ChEBI" id="CHEBI:29999"/>
        <dbReference type="ChEBI" id="CHEBI:30616"/>
        <dbReference type="ChEBI" id="CHEBI:83421"/>
        <dbReference type="ChEBI" id="CHEBI:456216"/>
        <dbReference type="EC" id="2.7.11.1"/>
    </reaction>
</comment>
<reference evidence="11" key="1">
    <citation type="submission" date="2021-01" db="EMBL/GenBank/DDBJ databases">
        <authorList>
            <consortium name="Genoscope - CEA"/>
            <person name="William W."/>
        </authorList>
    </citation>
    <scope>NUCLEOTIDE SEQUENCE</scope>
</reference>
<dbReference type="PANTHER" id="PTHR23257:SF821">
    <property type="entry name" value="ATP BINDING PROTEIN"/>
    <property type="match status" value="1"/>
</dbReference>
<keyword evidence="5 8" id="KW-0067">ATP-binding</keyword>
<evidence type="ECO:0000256" key="8">
    <source>
        <dbReference type="PROSITE-ProRule" id="PRU10141"/>
    </source>
</evidence>
<evidence type="ECO:0000256" key="6">
    <source>
        <dbReference type="ARBA" id="ARBA00047899"/>
    </source>
</evidence>
<dbReference type="AlphaFoldDB" id="A0A816JK32"/>
<keyword evidence="1" id="KW-0723">Serine/threonine-protein kinase</keyword>
<evidence type="ECO:0000256" key="7">
    <source>
        <dbReference type="ARBA" id="ARBA00048679"/>
    </source>
</evidence>
<evidence type="ECO:0000256" key="1">
    <source>
        <dbReference type="ARBA" id="ARBA00022527"/>
    </source>
</evidence>
<gene>
    <name evidence="11" type="ORF">DARMORV10_C04P69850.1</name>
</gene>
<sequence>MSLLLLHKDDLVKKQEIYLAIQDMIHELGLDTIWDVKALVNGSDIIKALSHENRGRPIIRHMVEKLYVILDLREMARNENLSQTGTEDAVNDDVPSESESESESPIPTPRPSEVLETPSLASVGLHCSNEELPRNGVIHEMSCYGASNILWSTGSFSEPIPNGFYSVILDDRFNLFKSIPTLEELRALGDEGLKADVIVVDLDKDNKIKRLKKLAIVLVRSNPAKAVKIIGDLARDFYKLAASRSTSKTRQPLGSYGFPLLGQISHGSCHAQAILFKVLADAVKLKSKLVKGCPSNLNSSATVDSQNHMSVVVMINSVEILAPISVAGKCSCHSPLEPNSPMNRIDRARSVGDVNEYLIQTLFSKEQGDNDSTESNDIHIWNEVLASPMFQNKPLLPNEECIIDFSTLELGTRVGRGCSAKVFCGTWNETEVAVKIFKDQAVTVENIKDFCNEIFILSRLQHPNVILFHGVCVKPPQLALVTEYVDKGSLYHLLHWTDEIKNLSWREKINILHDICRGLMCIHGMGIVHRDLKSGNCLLCNDGTVKICDFGLSVMMEGTTLNDIVPAGTPEWVAPEAFRNEPLSEKSDIYSFGVIMWELCTLTKPWEGVPQAKVCWLNNNNTWLLNQNNQSNFCFQVLNIVAKGARLDIPEGPLANLIEACWSEEPEQRPSCEEILTYLATCEKSLP</sequence>
<dbReference type="SMART" id="SM00220">
    <property type="entry name" value="S_TKc"/>
    <property type="match status" value="1"/>
</dbReference>
<dbReference type="PANTHER" id="PTHR23257">
    <property type="entry name" value="SERINE-THREONINE PROTEIN KINASE"/>
    <property type="match status" value="1"/>
</dbReference>
<dbReference type="InterPro" id="IPR055164">
    <property type="entry name" value="EDR1/CTR1/ARMC3-like_pept-like"/>
</dbReference>
<evidence type="ECO:0000256" key="5">
    <source>
        <dbReference type="ARBA" id="ARBA00022840"/>
    </source>
</evidence>
<dbReference type="PROSITE" id="PS00108">
    <property type="entry name" value="PROTEIN_KINASE_ST"/>
    <property type="match status" value="1"/>
</dbReference>
<dbReference type="SUPFAM" id="SSF56112">
    <property type="entry name" value="Protein kinase-like (PK-like)"/>
    <property type="match status" value="1"/>
</dbReference>
<proteinExistence type="predicted"/>
<dbReference type="CDD" id="cd13999">
    <property type="entry name" value="STKc_MAP3K-like"/>
    <property type="match status" value="1"/>
</dbReference>
<dbReference type="Pfam" id="PF14381">
    <property type="entry name" value="EDR1_CTR1_ARMC3_pept"/>
    <property type="match status" value="1"/>
</dbReference>
<evidence type="ECO:0000313" key="11">
    <source>
        <dbReference type="EMBL" id="CAF1871603.1"/>
    </source>
</evidence>
<keyword evidence="2" id="KW-0808">Transferase</keyword>
<dbReference type="Pfam" id="PF07714">
    <property type="entry name" value="PK_Tyr_Ser-Thr"/>
    <property type="match status" value="1"/>
</dbReference>
<dbReference type="InterPro" id="IPR050167">
    <property type="entry name" value="Ser_Thr_protein_kinase"/>
</dbReference>
<dbReference type="InterPro" id="IPR017441">
    <property type="entry name" value="Protein_kinase_ATP_BS"/>
</dbReference>
<evidence type="ECO:0000256" key="4">
    <source>
        <dbReference type="ARBA" id="ARBA00022777"/>
    </source>
</evidence>
<comment type="catalytic activity">
    <reaction evidence="6">
        <text>L-threonyl-[protein] + ATP = O-phospho-L-threonyl-[protein] + ADP + H(+)</text>
        <dbReference type="Rhea" id="RHEA:46608"/>
        <dbReference type="Rhea" id="RHEA-COMP:11060"/>
        <dbReference type="Rhea" id="RHEA-COMP:11605"/>
        <dbReference type="ChEBI" id="CHEBI:15378"/>
        <dbReference type="ChEBI" id="CHEBI:30013"/>
        <dbReference type="ChEBI" id="CHEBI:30616"/>
        <dbReference type="ChEBI" id="CHEBI:61977"/>
        <dbReference type="ChEBI" id="CHEBI:456216"/>
        <dbReference type="EC" id="2.7.11.1"/>
    </reaction>
</comment>
<dbReference type="Gene3D" id="1.10.510.10">
    <property type="entry name" value="Transferase(Phosphotransferase) domain 1"/>
    <property type="match status" value="1"/>
</dbReference>
<dbReference type="GO" id="GO:0005524">
    <property type="term" value="F:ATP binding"/>
    <property type="evidence" value="ECO:0007669"/>
    <property type="project" value="UniProtKB-UniRule"/>
</dbReference>
<dbReference type="InterPro" id="IPR001245">
    <property type="entry name" value="Ser-Thr/Tyr_kinase_cat_dom"/>
</dbReference>
<dbReference type="PROSITE" id="PS50011">
    <property type="entry name" value="PROTEIN_KINASE_DOM"/>
    <property type="match status" value="1"/>
</dbReference>
<keyword evidence="4" id="KW-0418">Kinase</keyword>
<dbReference type="Gene3D" id="3.30.200.20">
    <property type="entry name" value="Phosphorylase Kinase, domain 1"/>
    <property type="match status" value="1"/>
</dbReference>
<feature type="domain" description="Protein kinase" evidence="10">
    <location>
        <begin position="408"/>
        <end position="687"/>
    </location>
</feature>
<feature type="compositionally biased region" description="Acidic residues" evidence="9">
    <location>
        <begin position="89"/>
        <end position="102"/>
    </location>
</feature>